<protein>
    <submittedName>
        <fullName evidence="1">Uncharacterized protein</fullName>
    </submittedName>
</protein>
<dbReference type="AlphaFoldDB" id="A0ABD8AX56"/>
<dbReference type="GeneID" id="93474823"/>
<dbReference type="RefSeq" id="WP_338707866.1">
    <property type="nucleotide sequence ID" value="NZ_CP145892.1"/>
</dbReference>
<name>A0ABD8AX56_PAEAM</name>
<gene>
    <name evidence="1" type="ORF">V6668_05120</name>
</gene>
<dbReference type="EMBL" id="CP145892">
    <property type="protein sequence ID" value="WWP21574.1"/>
    <property type="molecule type" value="Genomic_DNA"/>
</dbReference>
<dbReference type="Proteomes" id="UP001364764">
    <property type="component" value="Chromosome"/>
</dbReference>
<organism evidence="1 2">
    <name type="scientific">Paenibacillus amylolyticus</name>
    <dbReference type="NCBI Taxonomy" id="1451"/>
    <lineage>
        <taxon>Bacteria</taxon>
        <taxon>Bacillati</taxon>
        <taxon>Bacillota</taxon>
        <taxon>Bacilli</taxon>
        <taxon>Bacillales</taxon>
        <taxon>Paenibacillaceae</taxon>
        <taxon>Paenibacillus</taxon>
    </lineage>
</organism>
<reference evidence="1 2" key="1">
    <citation type="submission" date="2024-02" db="EMBL/GenBank/DDBJ databases">
        <title>Complete sequences of two Paenibacillus sp. strains and one Lysinibacillus strain isolated from the environment on STAA medium highlight biotechnological potential.</title>
        <authorList>
            <person name="Attere S.A."/>
            <person name="Piche L.C."/>
            <person name="Intertaglia L."/>
            <person name="Lami R."/>
            <person name="Charette S.J."/>
            <person name="Vincent A.T."/>
        </authorList>
    </citation>
    <scope>NUCLEOTIDE SEQUENCE [LARGE SCALE GENOMIC DNA]</scope>
    <source>
        <strain evidence="1 2">Y5S-7</strain>
    </source>
</reference>
<proteinExistence type="predicted"/>
<evidence type="ECO:0000313" key="1">
    <source>
        <dbReference type="EMBL" id="WWP21574.1"/>
    </source>
</evidence>
<sequence>MDKVSKSIYMKSKEEVLMPELMAYTLAKLGSYEWNRTEMYNPNRIYEKPAGFYFRFHNADQLYEELKHCIQHFKGNLEWMIYVSPLTKNQNYVIEPADVHHAKQTEAYQVNLELEEVLQDSYKEICEQAIQDIPLLCNHIEQWFGLEHKQLHAPTIPN</sequence>
<accession>A0ABD8AX56</accession>
<evidence type="ECO:0000313" key="2">
    <source>
        <dbReference type="Proteomes" id="UP001364764"/>
    </source>
</evidence>